<feature type="signal peptide" evidence="1">
    <location>
        <begin position="1"/>
        <end position="20"/>
    </location>
</feature>
<dbReference type="PANTHER" id="PTHR48050:SF13">
    <property type="entry name" value="STEROL 3-BETA-GLUCOSYLTRANSFERASE UGT80A2"/>
    <property type="match status" value="1"/>
</dbReference>
<dbReference type="PANTHER" id="PTHR48050">
    <property type="entry name" value="STEROL 3-BETA-GLUCOSYLTRANSFERASE"/>
    <property type="match status" value="1"/>
</dbReference>
<gene>
    <name evidence="3" type="ORF">C7K25_07335</name>
</gene>
<organism evidence="3 4">
    <name type="scientific">Gulosibacter molinativorax</name>
    <dbReference type="NCBI Taxonomy" id="256821"/>
    <lineage>
        <taxon>Bacteria</taxon>
        <taxon>Bacillati</taxon>
        <taxon>Actinomycetota</taxon>
        <taxon>Actinomycetes</taxon>
        <taxon>Micrococcales</taxon>
        <taxon>Microbacteriaceae</taxon>
        <taxon>Gulosibacter</taxon>
    </lineage>
</organism>
<dbReference type="Pfam" id="PF06722">
    <property type="entry name" value="EryCIII-like_C"/>
    <property type="match status" value="1"/>
</dbReference>
<dbReference type="EMBL" id="PXVD01000010">
    <property type="protein sequence ID" value="MDJ1371180.1"/>
    <property type="molecule type" value="Genomic_DNA"/>
</dbReference>
<accession>A0ABT7C7K8</accession>
<keyword evidence="4" id="KW-1185">Reference proteome</keyword>
<dbReference type="Proteomes" id="UP001170379">
    <property type="component" value="Unassembled WGS sequence"/>
</dbReference>
<dbReference type="InterPro" id="IPR050426">
    <property type="entry name" value="Glycosyltransferase_28"/>
</dbReference>
<feature type="domain" description="Erythromycin biosynthesis protein CIII-like C-terminal" evidence="2">
    <location>
        <begin position="280"/>
        <end position="406"/>
    </location>
</feature>
<sequence>MTKFMLMAMPLAGHVAPVLAVAAELVGRGHDVRVYTGRAYRERVEATGASWLGWQRAPDFDEHDLETTFPRLRGRPGIGQVITNLADLFIGTAPGQVADLRDEWQREPWDILVAEESTVAPRLCAESLGCHWVTLAVLPLGLPSREGPPNGLGLLPGHGPVGKARDALLRSLTPALGSALGPALSRARRAAGLSPSRLPFDRAVFSSELILASGVPALDHHRTDRPKHLRWVGNLTAMGVTPRTSSGLLPDWWSDLDGKVVVHVTQGTFNIDPTDLIRPTLEALADLDLIVVVTTGRRGHDRLPFSVPCNARVAGFIPYDLLLPRVDAMVTNGGWGGTLGALAHGIPLVIAGGDLDKPEIAARVEASGAAVNLRNGRPSPRQVGAAVGKVLNEGTYRDAARNVATELDKAGGASKAADLLDEFASRV</sequence>
<protein>
    <submittedName>
        <fullName evidence="3">Glycosyl transferase</fullName>
    </submittedName>
</protein>
<evidence type="ECO:0000259" key="2">
    <source>
        <dbReference type="Pfam" id="PF06722"/>
    </source>
</evidence>
<dbReference type="GO" id="GO:0016740">
    <property type="term" value="F:transferase activity"/>
    <property type="evidence" value="ECO:0007669"/>
    <property type="project" value="UniProtKB-KW"/>
</dbReference>
<keyword evidence="1" id="KW-0732">Signal</keyword>
<comment type="caution">
    <text evidence="3">The sequence shown here is derived from an EMBL/GenBank/DDBJ whole genome shotgun (WGS) entry which is preliminary data.</text>
</comment>
<dbReference type="CDD" id="cd03784">
    <property type="entry name" value="GT1_Gtf-like"/>
    <property type="match status" value="1"/>
</dbReference>
<feature type="chain" id="PRO_5046312784" evidence="1">
    <location>
        <begin position="21"/>
        <end position="427"/>
    </location>
</feature>
<dbReference type="InterPro" id="IPR002213">
    <property type="entry name" value="UDP_glucos_trans"/>
</dbReference>
<name>A0ABT7C7K8_9MICO</name>
<dbReference type="Gene3D" id="3.40.50.2000">
    <property type="entry name" value="Glycogen Phosphorylase B"/>
    <property type="match status" value="2"/>
</dbReference>
<keyword evidence="3" id="KW-0808">Transferase</keyword>
<dbReference type="InterPro" id="IPR010610">
    <property type="entry name" value="EryCIII-like_C"/>
</dbReference>
<reference evidence="3" key="1">
    <citation type="submission" date="2018-03" db="EMBL/GenBank/DDBJ databases">
        <authorList>
            <person name="Nunes O.C."/>
            <person name="Lopes A.R."/>
            <person name="Froufe H."/>
            <person name="Munoz-Merida A."/>
            <person name="Barroso C."/>
            <person name="Egas C."/>
        </authorList>
    </citation>
    <scope>NUCLEOTIDE SEQUENCE</scope>
    <source>
        <strain evidence="3">ON4</strain>
    </source>
</reference>
<evidence type="ECO:0000313" key="3">
    <source>
        <dbReference type="EMBL" id="MDJ1371180.1"/>
    </source>
</evidence>
<evidence type="ECO:0000256" key="1">
    <source>
        <dbReference type="SAM" id="SignalP"/>
    </source>
</evidence>
<dbReference type="SUPFAM" id="SSF53756">
    <property type="entry name" value="UDP-Glycosyltransferase/glycogen phosphorylase"/>
    <property type="match status" value="1"/>
</dbReference>
<evidence type="ECO:0000313" key="4">
    <source>
        <dbReference type="Proteomes" id="UP001170379"/>
    </source>
</evidence>
<reference evidence="3" key="2">
    <citation type="journal article" date="2022" name="Sci. Rep.">
        <title>In silico prediction of the enzymes involved in the degradation of the herbicide molinate by Gulosibacter molinativorax ON4T.</title>
        <authorList>
            <person name="Lopes A.R."/>
            <person name="Bunin E."/>
            <person name="Viana A.T."/>
            <person name="Froufe H."/>
            <person name="Munoz-Merida A."/>
            <person name="Pinho D."/>
            <person name="Figueiredo J."/>
            <person name="Barroso C."/>
            <person name="Vaz-Moreira I."/>
            <person name="Bellanger X."/>
            <person name="Egas C."/>
            <person name="Nunes O.C."/>
        </authorList>
    </citation>
    <scope>NUCLEOTIDE SEQUENCE</scope>
    <source>
        <strain evidence="3">ON4</strain>
    </source>
</reference>
<dbReference type="RefSeq" id="WP_035732687.1">
    <property type="nucleotide sequence ID" value="NZ_CP028426.1"/>
</dbReference>
<proteinExistence type="predicted"/>